<protein>
    <submittedName>
        <fullName evidence="3">CapA family protein</fullName>
    </submittedName>
</protein>
<organism evidence="3 4">
    <name type="scientific">Marinobacter orientalis</name>
    <dbReference type="NCBI Taxonomy" id="1928859"/>
    <lineage>
        <taxon>Bacteria</taxon>
        <taxon>Pseudomonadati</taxon>
        <taxon>Pseudomonadota</taxon>
        <taxon>Gammaproteobacteria</taxon>
        <taxon>Pseudomonadales</taxon>
        <taxon>Marinobacteraceae</taxon>
        <taxon>Marinobacter</taxon>
    </lineage>
</organism>
<dbReference type="PANTHER" id="PTHR33393">
    <property type="entry name" value="POLYGLUTAMINE SYNTHESIS ACCESSORY PROTEIN RV0574C-RELATED"/>
    <property type="match status" value="1"/>
</dbReference>
<evidence type="ECO:0000256" key="1">
    <source>
        <dbReference type="ARBA" id="ARBA00005662"/>
    </source>
</evidence>
<dbReference type="InterPro" id="IPR029052">
    <property type="entry name" value="Metallo-depent_PP-like"/>
</dbReference>
<evidence type="ECO:0000313" key="4">
    <source>
        <dbReference type="Proteomes" id="UP000567186"/>
    </source>
</evidence>
<dbReference type="Gene3D" id="3.60.21.10">
    <property type="match status" value="1"/>
</dbReference>
<sequence>MKDEAALTIAAMGDISLGDHPVCVGHGMRKTIGLHGVKLFSDVREYWSNCDVVLGNLETVASDAGLQSEKLSSFEMRGDPAALSILKEVGFNVLNVANNHSMQHGKDAFSDTVTRLKNIGVESIGVDDKKVGKTIPFVYEKSGIRNVFLGYSIRPEEWIKDTIPYSYRRHEDALLTEVRDFRKEVNGAVVVSIHWGLEYLGYPGPEQLELGRKLVDAGADVIIGHHPHVLQPYEYYNGGLIMYSLGNFLFDLWHPETKPTVIALITISHGCIPKVEFKPVYIDSRFFPRKANPEQCEVVKRLISFDAQSIDSIFKLSPGEYRDRYKNNLAMLRPRKYRYFIKNIYRYPFSIIFQSLMRTCYRRLTGN</sequence>
<dbReference type="InterPro" id="IPR019079">
    <property type="entry name" value="Capsule_synth_CapA"/>
</dbReference>
<comment type="similarity">
    <text evidence="1">Belongs to the CapA family.</text>
</comment>
<dbReference type="EMBL" id="JABCKY010000002">
    <property type="protein sequence ID" value="NMT63799.1"/>
    <property type="molecule type" value="Genomic_DNA"/>
</dbReference>
<dbReference type="PANTHER" id="PTHR33393:SF11">
    <property type="entry name" value="POLYGLUTAMINE SYNTHESIS ACCESSORY PROTEIN RV0574C-RELATED"/>
    <property type="match status" value="1"/>
</dbReference>
<dbReference type="SUPFAM" id="SSF56300">
    <property type="entry name" value="Metallo-dependent phosphatases"/>
    <property type="match status" value="1"/>
</dbReference>
<evidence type="ECO:0000313" key="3">
    <source>
        <dbReference type="EMBL" id="NMT63799.1"/>
    </source>
</evidence>
<dbReference type="Proteomes" id="UP000567186">
    <property type="component" value="Unassembled WGS sequence"/>
</dbReference>
<gene>
    <name evidence="3" type="ORF">HIU99_09315</name>
</gene>
<dbReference type="OrthoDB" id="9810718at2"/>
<accession>A0A7Y0RCN2</accession>
<dbReference type="SMART" id="SM00854">
    <property type="entry name" value="PGA_cap"/>
    <property type="match status" value="1"/>
</dbReference>
<dbReference type="AlphaFoldDB" id="A0A7Y0RCN2"/>
<reference evidence="3 4" key="1">
    <citation type="submission" date="2020-04" db="EMBL/GenBank/DDBJ databases">
        <title>Marinobacter oceani sp. nov., isolated from marine solar saltern.</title>
        <authorList>
            <person name="Chen X.-Y."/>
        </authorList>
    </citation>
    <scope>NUCLEOTIDE SEQUENCE [LARGE SCALE GENOMIC DNA]</scope>
    <source>
        <strain evidence="3 4">W62</strain>
    </source>
</reference>
<name>A0A7Y0RCN2_9GAMM</name>
<comment type="caution">
    <text evidence="3">The sequence shown here is derived from an EMBL/GenBank/DDBJ whole genome shotgun (WGS) entry which is preliminary data.</text>
</comment>
<evidence type="ECO:0000259" key="2">
    <source>
        <dbReference type="SMART" id="SM00854"/>
    </source>
</evidence>
<dbReference type="CDD" id="cd07381">
    <property type="entry name" value="MPP_CapA"/>
    <property type="match status" value="1"/>
</dbReference>
<keyword evidence="4" id="KW-1185">Reference proteome</keyword>
<dbReference type="RefSeq" id="WP_135954974.1">
    <property type="nucleotide sequence ID" value="NZ_JABCKY010000002.1"/>
</dbReference>
<proteinExistence type="inferred from homology"/>
<dbReference type="InterPro" id="IPR052169">
    <property type="entry name" value="CW_Biosynth-Accessory"/>
</dbReference>
<dbReference type="Pfam" id="PF09587">
    <property type="entry name" value="PGA_cap"/>
    <property type="match status" value="1"/>
</dbReference>
<feature type="domain" description="Capsule synthesis protein CapA" evidence="2">
    <location>
        <begin position="8"/>
        <end position="252"/>
    </location>
</feature>